<evidence type="ECO:0000256" key="3">
    <source>
        <dbReference type="ARBA" id="ARBA00023163"/>
    </source>
</evidence>
<dbReference type="InterPro" id="IPR009057">
    <property type="entry name" value="Homeodomain-like_sf"/>
</dbReference>
<protein>
    <submittedName>
        <fullName evidence="6">TetR/AcrR family transcriptional regulator</fullName>
    </submittedName>
</protein>
<dbReference type="Pfam" id="PF00440">
    <property type="entry name" value="TetR_N"/>
    <property type="match status" value="1"/>
</dbReference>
<reference evidence="6 7" key="1">
    <citation type="submission" date="2020-10" db="EMBL/GenBank/DDBJ databases">
        <title>Ca. Dormibacterota MAGs.</title>
        <authorList>
            <person name="Montgomery K."/>
        </authorList>
    </citation>
    <scope>NUCLEOTIDE SEQUENCE [LARGE SCALE GENOMIC DNA]</scope>
    <source>
        <strain evidence="6">SC8811_S16_3</strain>
    </source>
</reference>
<dbReference type="PANTHER" id="PTHR30055">
    <property type="entry name" value="HTH-TYPE TRANSCRIPTIONAL REGULATOR RUTR"/>
    <property type="match status" value="1"/>
</dbReference>
<name>A0A934K7I7_9BACT</name>
<dbReference type="AlphaFoldDB" id="A0A934K7I7"/>
<gene>
    <name evidence="6" type="ORF">JF888_01380</name>
</gene>
<evidence type="ECO:0000259" key="5">
    <source>
        <dbReference type="PROSITE" id="PS50977"/>
    </source>
</evidence>
<proteinExistence type="predicted"/>
<feature type="DNA-binding region" description="H-T-H motif" evidence="4">
    <location>
        <begin position="32"/>
        <end position="51"/>
    </location>
</feature>
<dbReference type="InterPro" id="IPR036271">
    <property type="entry name" value="Tet_transcr_reg_TetR-rel_C_sf"/>
</dbReference>
<evidence type="ECO:0000256" key="2">
    <source>
        <dbReference type="ARBA" id="ARBA00023125"/>
    </source>
</evidence>
<dbReference type="PANTHER" id="PTHR30055:SF151">
    <property type="entry name" value="TRANSCRIPTIONAL REGULATORY PROTEIN"/>
    <property type="match status" value="1"/>
</dbReference>
<feature type="domain" description="HTH tetR-type" evidence="5">
    <location>
        <begin position="9"/>
        <end position="69"/>
    </location>
</feature>
<evidence type="ECO:0000313" key="6">
    <source>
        <dbReference type="EMBL" id="MBJ7601842.1"/>
    </source>
</evidence>
<keyword evidence="2 4" id="KW-0238">DNA-binding</keyword>
<keyword evidence="3" id="KW-0804">Transcription</keyword>
<evidence type="ECO:0000313" key="7">
    <source>
        <dbReference type="Proteomes" id="UP000620075"/>
    </source>
</evidence>
<dbReference type="SUPFAM" id="SSF46689">
    <property type="entry name" value="Homeodomain-like"/>
    <property type="match status" value="1"/>
</dbReference>
<dbReference type="GO" id="GO:0000976">
    <property type="term" value="F:transcription cis-regulatory region binding"/>
    <property type="evidence" value="ECO:0007669"/>
    <property type="project" value="TreeGrafter"/>
</dbReference>
<accession>A0A934K7I7</accession>
<dbReference type="InterPro" id="IPR050109">
    <property type="entry name" value="HTH-type_TetR-like_transc_reg"/>
</dbReference>
<dbReference type="GO" id="GO:0003700">
    <property type="term" value="F:DNA-binding transcription factor activity"/>
    <property type="evidence" value="ECO:0007669"/>
    <property type="project" value="TreeGrafter"/>
</dbReference>
<dbReference type="EMBL" id="JAEKNQ010000009">
    <property type="protein sequence ID" value="MBJ7601842.1"/>
    <property type="molecule type" value="Genomic_DNA"/>
</dbReference>
<organism evidence="6 7">
    <name type="scientific">Candidatus Dormiibacter inghamiae</name>
    <dbReference type="NCBI Taxonomy" id="3127013"/>
    <lineage>
        <taxon>Bacteria</taxon>
        <taxon>Bacillati</taxon>
        <taxon>Candidatus Dormiibacterota</taxon>
        <taxon>Candidatus Dormibacteria</taxon>
        <taxon>Candidatus Dormibacterales</taxon>
        <taxon>Candidatus Dormibacteraceae</taxon>
        <taxon>Candidatus Dormiibacter</taxon>
    </lineage>
</organism>
<evidence type="ECO:0000256" key="4">
    <source>
        <dbReference type="PROSITE-ProRule" id="PRU00335"/>
    </source>
</evidence>
<evidence type="ECO:0000256" key="1">
    <source>
        <dbReference type="ARBA" id="ARBA00023015"/>
    </source>
</evidence>
<dbReference type="InterPro" id="IPR001647">
    <property type="entry name" value="HTH_TetR"/>
</dbReference>
<sequence length="209" mass="21994">MGRPREHDERTAAALLEAAERTIDAAGLEVLSVRRVADEVGTTTRAVYSLFGSKNGLLVALGARAFEMLGAAIAAQATTGSPDADLVDAGVAVFRRFAIGHPSLFRIGVQQTLGSPRVAGQLTNASAGAFAGLETRVTRVKEAGLLGRRTVRDASCEFHSLCEGLAAVELRGLMTPGEEERIWRDALAALVAGFAVPVLQTHRSATTKE</sequence>
<dbReference type="PROSITE" id="PS50977">
    <property type="entry name" value="HTH_TETR_2"/>
    <property type="match status" value="1"/>
</dbReference>
<keyword evidence="1" id="KW-0805">Transcription regulation</keyword>
<dbReference type="Gene3D" id="1.10.357.10">
    <property type="entry name" value="Tetracycline Repressor, domain 2"/>
    <property type="match status" value="1"/>
</dbReference>
<dbReference type="Proteomes" id="UP000620075">
    <property type="component" value="Unassembled WGS sequence"/>
</dbReference>
<comment type="caution">
    <text evidence="6">The sequence shown here is derived from an EMBL/GenBank/DDBJ whole genome shotgun (WGS) entry which is preliminary data.</text>
</comment>
<dbReference type="SUPFAM" id="SSF48498">
    <property type="entry name" value="Tetracyclin repressor-like, C-terminal domain"/>
    <property type="match status" value="1"/>
</dbReference>